<sequence>MTPTTVAIDVAKRAEAGEDGVRLDDSSNRCYYLVGDVKVFLTSTYPEDSPGYEKVTHTPEGAKIRDIMHNRRKYNISSTTLSTVSVYYWVYDREHENPLLIELGDRTSCYAVEHSDSLKNVNSLSKYSLIQLLDGFNCIYNNAHNIDLSRIHDYVCIFEGCREVIAVNSTPFCNYIKHSHSIPHKNNGFKISALIYRGKRAMNIPIPAYAIKSFSVYYSTCDVLLSYPLIVEFEQAEENGYEFYKIGGELWKVVPMKEGPSSSEENNKILKETLDDLMKTYFSTHKGEKSHINASIIVAGIAGGIASAGLLCFVALSLVPHAKTFLKTGKALL</sequence>
<dbReference type="KEGG" id="beq:BEWA_047380"/>
<keyword evidence="1" id="KW-0472">Membrane</keyword>
<evidence type="ECO:0000256" key="1">
    <source>
        <dbReference type="SAM" id="Phobius"/>
    </source>
</evidence>
<gene>
    <name evidence="2" type="ORF">BEWA_047380</name>
</gene>
<keyword evidence="1" id="KW-1133">Transmembrane helix</keyword>
<keyword evidence="3" id="KW-1185">Reference proteome</keyword>
<keyword evidence="1" id="KW-0812">Transmembrane</keyword>
<dbReference type="GeneID" id="15804037"/>
<dbReference type="AlphaFoldDB" id="L1LAW8"/>
<evidence type="ECO:0000313" key="3">
    <source>
        <dbReference type="Proteomes" id="UP000031512"/>
    </source>
</evidence>
<dbReference type="EMBL" id="ACOU01000007">
    <property type="protein sequence ID" value="EKX72273.1"/>
    <property type="molecule type" value="Genomic_DNA"/>
</dbReference>
<name>L1LAW8_THEEQ</name>
<accession>L1LAW8</accession>
<comment type="caution">
    <text evidence="2">The sequence shown here is derived from an EMBL/GenBank/DDBJ whole genome shotgun (WGS) entry which is preliminary data.</text>
</comment>
<feature type="transmembrane region" description="Helical" evidence="1">
    <location>
        <begin position="296"/>
        <end position="319"/>
    </location>
</feature>
<evidence type="ECO:0000313" key="2">
    <source>
        <dbReference type="EMBL" id="EKX72273.1"/>
    </source>
</evidence>
<organism evidence="2 3">
    <name type="scientific">Theileria equi strain WA</name>
    <dbReference type="NCBI Taxonomy" id="1537102"/>
    <lineage>
        <taxon>Eukaryota</taxon>
        <taxon>Sar</taxon>
        <taxon>Alveolata</taxon>
        <taxon>Apicomplexa</taxon>
        <taxon>Aconoidasida</taxon>
        <taxon>Piroplasmida</taxon>
        <taxon>Theileriidae</taxon>
        <taxon>Theileria</taxon>
    </lineage>
</organism>
<dbReference type="Proteomes" id="UP000031512">
    <property type="component" value="Unassembled WGS sequence"/>
</dbReference>
<proteinExistence type="predicted"/>
<protein>
    <submittedName>
        <fullName evidence="2">Uncharacterized protein</fullName>
    </submittedName>
</protein>
<dbReference type="RefSeq" id="XP_004831725.1">
    <property type="nucleotide sequence ID" value="XM_004831668.1"/>
</dbReference>
<reference evidence="2 3" key="1">
    <citation type="journal article" date="2012" name="BMC Genomics">
        <title>Comparative genomic analysis and phylogenetic position of Theileria equi.</title>
        <authorList>
            <person name="Kappmeyer L.S."/>
            <person name="Thiagarajan M."/>
            <person name="Herndon D.R."/>
            <person name="Ramsay J.D."/>
            <person name="Caler E."/>
            <person name="Djikeng A."/>
            <person name="Gillespie J.J."/>
            <person name="Lau A.O."/>
            <person name="Roalson E.H."/>
            <person name="Silva J.C."/>
            <person name="Silva M.G."/>
            <person name="Suarez C.E."/>
            <person name="Ueti M.W."/>
            <person name="Nene V.M."/>
            <person name="Mealey R.H."/>
            <person name="Knowles D.P."/>
            <person name="Brayton K.A."/>
        </authorList>
    </citation>
    <scope>NUCLEOTIDE SEQUENCE [LARGE SCALE GENOMIC DNA]</scope>
    <source>
        <strain evidence="2 3">WA</strain>
    </source>
</reference>
<dbReference type="VEuPathDB" id="PiroplasmaDB:BEWA_047380"/>